<protein>
    <submittedName>
        <fullName evidence="2">ATPase</fullName>
    </submittedName>
</protein>
<dbReference type="Pfam" id="PF01869">
    <property type="entry name" value="BcrAD_BadFG"/>
    <property type="match status" value="1"/>
</dbReference>
<keyword evidence="3" id="KW-1185">Reference proteome</keyword>
<gene>
    <name evidence="2" type="ORF">EOE66_17145</name>
</gene>
<dbReference type="PANTHER" id="PTHR43190">
    <property type="entry name" value="N-ACETYL-D-GLUCOSAMINE KINASE"/>
    <property type="match status" value="1"/>
</dbReference>
<dbReference type="PANTHER" id="PTHR43190:SF3">
    <property type="entry name" value="N-ACETYL-D-GLUCOSAMINE KINASE"/>
    <property type="match status" value="1"/>
</dbReference>
<dbReference type="CDD" id="cd24082">
    <property type="entry name" value="ASKHA_NBD_GspK-like"/>
    <property type="match status" value="1"/>
</dbReference>
<accession>A0A437RC84</accession>
<dbReference type="Gene3D" id="3.30.420.40">
    <property type="match status" value="2"/>
</dbReference>
<dbReference type="InterPro" id="IPR052519">
    <property type="entry name" value="Euk-type_GlcNAc_Kinase"/>
</dbReference>
<reference evidence="2 3" key="1">
    <citation type="submission" date="2019-01" db="EMBL/GenBank/DDBJ databases">
        <authorList>
            <person name="Chen W.-M."/>
        </authorList>
    </citation>
    <scope>NUCLEOTIDE SEQUENCE [LARGE SCALE GENOMIC DNA]</scope>
    <source>
        <strain evidence="2 3">KYPY4</strain>
    </source>
</reference>
<dbReference type="InterPro" id="IPR002731">
    <property type="entry name" value="ATPase_BadF"/>
</dbReference>
<evidence type="ECO:0000259" key="1">
    <source>
        <dbReference type="Pfam" id="PF01869"/>
    </source>
</evidence>
<proteinExistence type="predicted"/>
<dbReference type="SUPFAM" id="SSF53067">
    <property type="entry name" value="Actin-like ATPase domain"/>
    <property type="match status" value="2"/>
</dbReference>
<evidence type="ECO:0000313" key="2">
    <source>
        <dbReference type="EMBL" id="RVU44399.1"/>
    </source>
</evidence>
<dbReference type="InterPro" id="IPR043129">
    <property type="entry name" value="ATPase_NBD"/>
</dbReference>
<sequence length="355" mass="34987">MQTDTPQALLSTAVLPPSAFGATGAPVRAPGWPAPILRPGAPAPRWWLAVDGGGTHTRLRLAEAGGRVRAEGQAGPSALGQGAAAAWGAMEAALASAAAQAGLPPPAWADCALAAGLSGAGVAGWAQAFREADPGCAALLLASDGEAALQAAFAGGPGVLLIAGTGSVCEVRRADGQRATVGGWGWRCGDEGSGAWLGRQALAHAQRAVDGRAVCGALARAVLAAVQAAVPCQAGGAGAVGDAASPAAALQAYGDRARQGDLAALAPWVTQAAAQGDPAAEALLAQAARELEALVQAADPSGRLPVVLAGSVARHLQPRLHSDTRARCQPALADAPAGALQWLRAAFPTSSPKLP</sequence>
<dbReference type="OrthoDB" id="9816014at2"/>
<feature type="domain" description="ATPase BadF/BadG/BcrA/BcrD type" evidence="1">
    <location>
        <begin position="50"/>
        <end position="315"/>
    </location>
</feature>
<name>A0A437RC84_9BURK</name>
<dbReference type="AlphaFoldDB" id="A0A437RC84"/>
<comment type="caution">
    <text evidence="2">The sequence shown here is derived from an EMBL/GenBank/DDBJ whole genome shotgun (WGS) entry which is preliminary data.</text>
</comment>
<evidence type="ECO:0000313" key="3">
    <source>
        <dbReference type="Proteomes" id="UP000285575"/>
    </source>
</evidence>
<dbReference type="EMBL" id="SACR01000005">
    <property type="protein sequence ID" value="RVU44399.1"/>
    <property type="molecule type" value="Genomic_DNA"/>
</dbReference>
<organism evidence="2 3">
    <name type="scientific">Rubrivivax rivuli</name>
    <dbReference type="NCBI Taxonomy" id="1862385"/>
    <lineage>
        <taxon>Bacteria</taxon>
        <taxon>Pseudomonadati</taxon>
        <taxon>Pseudomonadota</taxon>
        <taxon>Betaproteobacteria</taxon>
        <taxon>Burkholderiales</taxon>
        <taxon>Sphaerotilaceae</taxon>
        <taxon>Rubrivivax</taxon>
    </lineage>
</organism>
<dbReference type="Proteomes" id="UP000285575">
    <property type="component" value="Unassembled WGS sequence"/>
</dbReference>